<dbReference type="SUPFAM" id="SSF110857">
    <property type="entry name" value="Gamma-glutamyl cyclotransferase-like"/>
    <property type="match status" value="1"/>
</dbReference>
<evidence type="ECO:0000313" key="3">
    <source>
        <dbReference type="EMBL" id="MEK8027847.1"/>
    </source>
</evidence>
<evidence type="ECO:0000256" key="2">
    <source>
        <dbReference type="ARBA" id="ARBA00023239"/>
    </source>
</evidence>
<dbReference type="Gene3D" id="3.10.490.10">
    <property type="entry name" value="Gamma-glutamyl cyclotransferase-like"/>
    <property type="match status" value="1"/>
</dbReference>
<protein>
    <recommendedName>
        <fullName evidence="1">glutathione-specific gamma-glutamylcyclotransferase</fullName>
        <ecNumber evidence="1">4.3.2.7</ecNumber>
    </recommendedName>
</protein>
<sequence>MTLPPSARPVPDLPTLLTQAGSLVRDEGIWILGYASLIWRPEFESVQAHAVTVHGWHRALRMRSTLWRGTPERPGLVCALMRGGTCRAMVYRLSATQWADSLTQLWAREMPQDVYQPRWLRCRCADGPERRALAFTLAHDHPAHVRGLCEAELHRRLQACGRAGSTAEYLRRTAEALRQHGLRDRGIERLHALLLKRSGGPDGAG</sequence>
<name>A0ABU9BD56_9BURK</name>
<evidence type="ECO:0000256" key="1">
    <source>
        <dbReference type="ARBA" id="ARBA00012344"/>
    </source>
</evidence>
<keyword evidence="4" id="KW-1185">Reference proteome</keyword>
<evidence type="ECO:0000313" key="4">
    <source>
        <dbReference type="Proteomes" id="UP001368500"/>
    </source>
</evidence>
<dbReference type="RefSeq" id="WP_341375628.1">
    <property type="nucleotide sequence ID" value="NZ_JBBUTF010000017.1"/>
</dbReference>
<dbReference type="EMBL" id="JBBUTF010000017">
    <property type="protein sequence ID" value="MEK8027847.1"/>
    <property type="molecule type" value="Genomic_DNA"/>
</dbReference>
<gene>
    <name evidence="3" type="ORF">AACH11_17955</name>
</gene>
<dbReference type="Proteomes" id="UP001368500">
    <property type="component" value="Unassembled WGS sequence"/>
</dbReference>
<dbReference type="PANTHER" id="PTHR12192">
    <property type="entry name" value="CATION TRANSPORT PROTEIN CHAC-RELATED"/>
    <property type="match status" value="1"/>
</dbReference>
<keyword evidence="2" id="KW-0456">Lyase</keyword>
<dbReference type="EC" id="4.3.2.7" evidence="1"/>
<dbReference type="PANTHER" id="PTHR12192:SF2">
    <property type="entry name" value="GLUTATHIONE-SPECIFIC GAMMA-GLUTAMYLCYCLOTRANSFERASE 2"/>
    <property type="match status" value="1"/>
</dbReference>
<accession>A0ABU9BD56</accession>
<dbReference type="InterPro" id="IPR006840">
    <property type="entry name" value="ChaC"/>
</dbReference>
<dbReference type="InterPro" id="IPR036568">
    <property type="entry name" value="GGCT-like_sf"/>
</dbReference>
<proteinExistence type="predicted"/>
<organism evidence="3 4">
    <name type="scientific">Pseudaquabacterium rugosum</name>
    <dbReference type="NCBI Taxonomy" id="2984194"/>
    <lineage>
        <taxon>Bacteria</taxon>
        <taxon>Pseudomonadati</taxon>
        <taxon>Pseudomonadota</taxon>
        <taxon>Betaproteobacteria</taxon>
        <taxon>Burkholderiales</taxon>
        <taxon>Sphaerotilaceae</taxon>
        <taxon>Pseudaquabacterium</taxon>
    </lineage>
</organism>
<dbReference type="Pfam" id="PF04752">
    <property type="entry name" value="ChaC"/>
    <property type="match status" value="1"/>
</dbReference>
<comment type="caution">
    <text evidence="3">The sequence shown here is derived from an EMBL/GenBank/DDBJ whole genome shotgun (WGS) entry which is preliminary data.</text>
</comment>
<reference evidence="3 4" key="1">
    <citation type="submission" date="2024-04" db="EMBL/GenBank/DDBJ databases">
        <title>Novel species of the genus Ideonella isolated from streams.</title>
        <authorList>
            <person name="Lu H."/>
        </authorList>
    </citation>
    <scope>NUCLEOTIDE SEQUENCE [LARGE SCALE GENOMIC DNA]</scope>
    <source>
        <strain evidence="3 4">BYS139W</strain>
    </source>
</reference>